<evidence type="ECO:0000259" key="10">
    <source>
        <dbReference type="Pfam" id="PF25084"/>
    </source>
</evidence>
<evidence type="ECO:0000256" key="1">
    <source>
        <dbReference type="ARBA" id="ARBA00004514"/>
    </source>
</evidence>
<comment type="subcellular location">
    <subcellularLocation>
        <location evidence="1">Cytoplasm</location>
        <location evidence="1">Cytosol</location>
    </subcellularLocation>
</comment>
<accession>A0A7S3VGZ6</accession>
<reference evidence="11" key="1">
    <citation type="submission" date="2021-01" db="EMBL/GenBank/DDBJ databases">
        <authorList>
            <person name="Corre E."/>
            <person name="Pelletier E."/>
            <person name="Niang G."/>
            <person name="Scheremetjew M."/>
            <person name="Finn R."/>
            <person name="Kale V."/>
            <person name="Holt S."/>
            <person name="Cochrane G."/>
            <person name="Meng A."/>
            <person name="Brown T."/>
            <person name="Cohen L."/>
        </authorList>
    </citation>
    <scope>NUCLEOTIDE SEQUENCE</scope>
    <source>
        <strain evidence="11">MM31A-1</strain>
    </source>
</reference>
<dbReference type="InterPro" id="IPR011004">
    <property type="entry name" value="Trimer_LpxA-like_sf"/>
</dbReference>
<evidence type="ECO:0000256" key="3">
    <source>
        <dbReference type="ARBA" id="ARBA00022490"/>
    </source>
</evidence>
<evidence type="ECO:0000256" key="8">
    <source>
        <dbReference type="ARBA" id="ARBA00046432"/>
    </source>
</evidence>
<dbReference type="EMBL" id="HBIO01030557">
    <property type="protein sequence ID" value="CAE0478551.1"/>
    <property type="molecule type" value="Transcribed_RNA"/>
</dbReference>
<evidence type="ECO:0000256" key="4">
    <source>
        <dbReference type="ARBA" id="ARBA00022540"/>
    </source>
</evidence>
<dbReference type="InterPro" id="IPR056764">
    <property type="entry name" value="LbH_EIF2B3/5"/>
</dbReference>
<evidence type="ECO:0000256" key="5">
    <source>
        <dbReference type="ARBA" id="ARBA00022917"/>
    </source>
</evidence>
<protein>
    <recommendedName>
        <fullName evidence="6">Translation initiation factor eIF2B subunit gamma</fullName>
    </recommendedName>
    <alternativeName>
        <fullName evidence="7">eIF2B GDP-GTP exchange factor subunit gamma</fullName>
    </alternativeName>
</protein>
<evidence type="ECO:0000313" key="11">
    <source>
        <dbReference type="EMBL" id="CAE0478551.1"/>
    </source>
</evidence>
<evidence type="ECO:0000256" key="2">
    <source>
        <dbReference type="ARBA" id="ARBA00007878"/>
    </source>
</evidence>
<dbReference type="AlphaFoldDB" id="A0A7S3VGZ6"/>
<dbReference type="GO" id="GO:0005851">
    <property type="term" value="C:eukaryotic translation initiation factor 2B complex"/>
    <property type="evidence" value="ECO:0007669"/>
    <property type="project" value="TreeGrafter"/>
</dbReference>
<dbReference type="PANTHER" id="PTHR45989">
    <property type="entry name" value="TRANSLATION INITIATION FACTOR EIF-2B SUBUNIT GAMMA"/>
    <property type="match status" value="1"/>
</dbReference>
<name>A0A7S3VGZ6_9STRA</name>
<dbReference type="PANTHER" id="PTHR45989:SF1">
    <property type="entry name" value="TRANSLATION INITIATION FACTOR EIF-2B SUBUNIT GAMMA"/>
    <property type="match status" value="1"/>
</dbReference>
<feature type="domain" description="EIF2B subunit epsilon/gamma LbH" evidence="10">
    <location>
        <begin position="473"/>
        <end position="568"/>
    </location>
</feature>
<dbReference type="SUPFAM" id="SSF53448">
    <property type="entry name" value="Nucleotide-diphospho-sugar transferases"/>
    <property type="match status" value="1"/>
</dbReference>
<proteinExistence type="inferred from homology"/>
<gene>
    <name evidence="11" type="ORF">CDEB00056_LOCUS23404</name>
</gene>
<sequence length="577" mass="63239">MKSTEFTGVILAATCGARLYPLTSSKDDLDMNDEDSDDCMDGDNAEWYMPKHLLPLAGKPILHHLIQHCGDIGMNHVIIAISVYDDVTKNSLVSGIGAKEIEKDVVVLADNGDGEKKETEDREAEVVTRYQLKYRDMDLSIMAMPSDCAGSADAIRVIQRQGAISDSSHVMVMPADLILYPKICCDDQHSNALGALADVHRREYRVGLKKEVPLAMSMLLADVGEEDENGIPLKESSKAKKGGIAREDEDIEYIGLATLKNKHGPCTQRIILKQSKYNVEEDEHNTGSTPKLHIQKARLHAPIDQIMIKTVWSDLHVFCFSPWTLKLLAINESMKDLGKEFVPFLVASQFRGLKASFGQRSGVSKDEDDEKMNALLEVMNELKIGNGRGIDDIGASRSTKFDEDSGQKDGNSQDRPFLVTTHILSRESSKLVLRACSLASYAYGCREIVSQAITASKVTTLDGGNDDNIKYEGGKLHLVKGTSVNTKFNSIILPDSTLGEKVQVKSSTIGRGVKIGKRCRLNNVVVHDNAVIGENCLLQNSVVSSNAIIGDNCNLNECQIRFNSNVKAGTKEKGEGL</sequence>
<keyword evidence="3" id="KW-0963">Cytoplasm</keyword>
<dbReference type="GO" id="GO:0005829">
    <property type="term" value="C:cytosol"/>
    <property type="evidence" value="ECO:0007669"/>
    <property type="project" value="UniProtKB-SubCell"/>
</dbReference>
<dbReference type="Gene3D" id="3.90.550.10">
    <property type="entry name" value="Spore Coat Polysaccharide Biosynthesis Protein SpsA, Chain A"/>
    <property type="match status" value="1"/>
</dbReference>
<organism evidence="11">
    <name type="scientific">Chaetoceros debilis</name>
    <dbReference type="NCBI Taxonomy" id="122233"/>
    <lineage>
        <taxon>Eukaryota</taxon>
        <taxon>Sar</taxon>
        <taxon>Stramenopiles</taxon>
        <taxon>Ochrophyta</taxon>
        <taxon>Bacillariophyta</taxon>
        <taxon>Coscinodiscophyceae</taxon>
        <taxon>Chaetocerotophycidae</taxon>
        <taxon>Chaetocerotales</taxon>
        <taxon>Chaetocerotaceae</taxon>
        <taxon>Chaetoceros</taxon>
    </lineage>
</organism>
<keyword evidence="4" id="KW-0396">Initiation factor</keyword>
<dbReference type="Gene3D" id="2.160.10.10">
    <property type="entry name" value="Hexapeptide repeat proteins"/>
    <property type="match status" value="1"/>
</dbReference>
<comment type="subunit">
    <text evidence="8">Component of the translation initiation factor 2B (eIF2B) complex which is a heterodecamer of two sets of five different subunits: alpha, beta, gamma, delta and epsilon. Subunits alpha, beta and delta comprise a regulatory subcomplex and subunits epsilon and gamma comprise a catalytic subcomplex. Within the complex, the hexameric regulatory complex resides at the center, with the two heterodimeric catalytic subcomplexes bound on opposite sides.</text>
</comment>
<comment type="similarity">
    <text evidence="2">Belongs to the eIF-2B gamma/epsilon subunits family.</text>
</comment>
<dbReference type="GO" id="GO:0003743">
    <property type="term" value="F:translation initiation factor activity"/>
    <property type="evidence" value="ECO:0007669"/>
    <property type="project" value="UniProtKB-KW"/>
</dbReference>
<dbReference type="InterPro" id="IPR051960">
    <property type="entry name" value="eIF2B_gamma"/>
</dbReference>
<dbReference type="SUPFAM" id="SSF51161">
    <property type="entry name" value="Trimeric LpxA-like enzymes"/>
    <property type="match status" value="1"/>
</dbReference>
<evidence type="ECO:0000256" key="7">
    <source>
        <dbReference type="ARBA" id="ARBA00044229"/>
    </source>
</evidence>
<dbReference type="GO" id="GO:0005085">
    <property type="term" value="F:guanyl-nucleotide exchange factor activity"/>
    <property type="evidence" value="ECO:0007669"/>
    <property type="project" value="TreeGrafter"/>
</dbReference>
<keyword evidence="5" id="KW-0648">Protein biosynthesis</keyword>
<evidence type="ECO:0000256" key="9">
    <source>
        <dbReference type="SAM" id="MobiDB-lite"/>
    </source>
</evidence>
<feature type="region of interest" description="Disordered" evidence="9">
    <location>
        <begin position="395"/>
        <end position="414"/>
    </location>
</feature>
<dbReference type="Pfam" id="PF25084">
    <property type="entry name" value="LbH_EIF2B"/>
    <property type="match status" value="1"/>
</dbReference>
<dbReference type="InterPro" id="IPR029044">
    <property type="entry name" value="Nucleotide-diphossugar_trans"/>
</dbReference>
<evidence type="ECO:0000256" key="6">
    <source>
        <dbReference type="ARBA" id="ARBA00044196"/>
    </source>
</evidence>
<dbReference type="GO" id="GO:0002183">
    <property type="term" value="P:cytoplasmic translational initiation"/>
    <property type="evidence" value="ECO:0007669"/>
    <property type="project" value="TreeGrafter"/>
</dbReference>